<name>A0A4S2H8X8_9PROT</name>
<feature type="binding site" description="type 1 copper site" evidence="10">
    <location>
        <position position="125"/>
    </location>
    <ligand>
        <name>Cu cation</name>
        <dbReference type="ChEBI" id="CHEBI:23378"/>
        <label>1</label>
    </ligand>
</feature>
<evidence type="ECO:0000259" key="12">
    <source>
        <dbReference type="Pfam" id="PF07732"/>
    </source>
</evidence>
<dbReference type="Proteomes" id="UP000305451">
    <property type="component" value="Unassembled WGS sequence"/>
</dbReference>
<evidence type="ECO:0000313" key="14">
    <source>
        <dbReference type="Proteomes" id="UP000305451"/>
    </source>
</evidence>
<dbReference type="Pfam" id="PF07732">
    <property type="entry name" value="Cu-oxidase_3"/>
    <property type="match status" value="1"/>
</dbReference>
<dbReference type="RefSeq" id="WP_135945380.1">
    <property type="nucleotide sequence ID" value="NZ_BMEI01000003.1"/>
</dbReference>
<feature type="binding site" description="type 1 copper site" evidence="10">
    <location>
        <position position="174"/>
    </location>
    <ligand>
        <name>Cu cation</name>
        <dbReference type="ChEBI" id="CHEBI:23378"/>
        <label>1</label>
    </ligand>
</feature>
<feature type="binding site" description="type 1 copper site" evidence="10">
    <location>
        <position position="160"/>
    </location>
    <ligand>
        <name>Cu cation</name>
        <dbReference type="ChEBI" id="CHEBI:23378"/>
        <label>1</label>
    </ligand>
</feature>
<evidence type="ECO:0000256" key="3">
    <source>
        <dbReference type="ARBA" id="ARBA00011882"/>
    </source>
</evidence>
<feature type="binding site" description="type 1 copper site" evidence="10">
    <location>
        <position position="169"/>
    </location>
    <ligand>
        <name>Cu cation</name>
        <dbReference type="ChEBI" id="CHEBI:23378"/>
        <label>1</label>
    </ligand>
</feature>
<sequence length="352" mass="37749">MKTRRLKTALFAGTATAMVAAAAMFAPLASAQYDTQEGVTAEVNNIVANPNVVPAPVDWTEPRRHLVELETTELVGQLADGTTYTYWTFNNQVPGPILRVRVGDSVEVRLTNAEDSTMMHNIDFHAATGPGGGAKASLAMPGETKSFIFQALNPGVYVYHCATPMVASHIANGMYGLIVVEPEEGLPPVDREFYVMQGEIYTEEPFGTPGHNTESIEKLLDEDPEYYVFNGAAGALMNTPLEAEVGETVRIFFGVGGPNATSSFHVIGEIFDSVYTMGSLTSEPLTDIQTTTVAPGGAVAVDFKLEVPGDFILVDHALSRAERGLAGILRVTGEENHEIFQPLDGESDLAGH</sequence>
<evidence type="ECO:0000256" key="8">
    <source>
        <dbReference type="ARBA" id="ARBA00023008"/>
    </source>
</evidence>
<dbReference type="PRINTS" id="PR00695">
    <property type="entry name" value="CUNO2RDTASE"/>
</dbReference>
<comment type="cofactor">
    <cofactor evidence="11">
        <name>Cu(+)</name>
        <dbReference type="ChEBI" id="CHEBI:49552"/>
    </cofactor>
    <text evidence="11">Binds 1 Cu(+) ion.</text>
</comment>
<reference evidence="13 14" key="1">
    <citation type="journal article" date="2013" name="Int. J. Syst. Evol. Microbiol.">
        <title>Marinicauda pacifica gen. nov., sp. nov., a prosthecate alphaproteobacterium of the family Hyphomonadaceae isolated from deep seawater.</title>
        <authorList>
            <person name="Zhang X.Y."/>
            <person name="Li G.W."/>
            <person name="Wang C.S."/>
            <person name="Zhang Y.J."/>
            <person name="Xu X.W."/>
            <person name="Li H."/>
            <person name="Liu A."/>
            <person name="Liu C."/>
            <person name="Xie B.B."/>
            <person name="Qin Q.L."/>
            <person name="Xu Z."/>
            <person name="Chen X.L."/>
            <person name="Zhou B.C."/>
            <person name="Zhang Y.Z."/>
        </authorList>
    </citation>
    <scope>NUCLEOTIDE SEQUENCE [LARGE SCALE GENOMIC DNA]</scope>
    <source>
        <strain evidence="13 14">P-1 km-3</strain>
    </source>
</reference>
<keyword evidence="6" id="KW-0677">Repeat</keyword>
<dbReference type="GO" id="GO:0005507">
    <property type="term" value="F:copper ion binding"/>
    <property type="evidence" value="ECO:0007669"/>
    <property type="project" value="InterPro"/>
</dbReference>
<keyword evidence="5 10" id="KW-0479">Metal-binding</keyword>
<feature type="domain" description="Plastocyanin-like" evidence="12">
    <location>
        <begin position="79"/>
        <end position="184"/>
    </location>
</feature>
<feature type="signal peptide" evidence="11">
    <location>
        <begin position="1"/>
        <end position="31"/>
    </location>
</feature>
<keyword evidence="8 10" id="KW-0186">Copper</keyword>
<dbReference type="InterPro" id="IPR001287">
    <property type="entry name" value="NO2-reductase_Cu"/>
</dbReference>
<evidence type="ECO:0000256" key="6">
    <source>
        <dbReference type="ARBA" id="ARBA00022737"/>
    </source>
</evidence>
<feature type="chain" id="PRO_5020966889" description="Copper-containing nitrite reductase" evidence="11">
    <location>
        <begin position="32"/>
        <end position="352"/>
    </location>
</feature>
<comment type="similarity">
    <text evidence="1 11">Belongs to the multicopper oxidase family.</text>
</comment>
<accession>A0A4S2H8X8</accession>
<dbReference type="OrthoDB" id="9757546at2"/>
<gene>
    <name evidence="13" type="primary">nirK</name>
    <name evidence="13" type="ORF">E5162_11370</name>
</gene>
<dbReference type="InterPro" id="IPR008972">
    <property type="entry name" value="Cupredoxin"/>
</dbReference>
<keyword evidence="11" id="KW-0732">Signal</keyword>
<keyword evidence="7 11" id="KW-0560">Oxidoreductase</keyword>
<dbReference type="PANTHER" id="PTHR11709:SF394">
    <property type="entry name" value="FI03373P-RELATED"/>
    <property type="match status" value="1"/>
</dbReference>
<comment type="cofactor">
    <cofactor evidence="11">
        <name>Cu(2+)</name>
        <dbReference type="ChEBI" id="CHEBI:29036"/>
    </cofactor>
    <text evidence="11">Binds 1 Cu(+) ion.</text>
</comment>
<evidence type="ECO:0000256" key="4">
    <source>
        <dbReference type="ARBA" id="ARBA00017290"/>
    </source>
</evidence>
<feature type="binding site" description="type 1 copper site" evidence="10">
    <location>
        <position position="161"/>
    </location>
    <ligand>
        <name>Cu cation</name>
        <dbReference type="ChEBI" id="CHEBI:23378"/>
        <label>1</label>
    </ligand>
</feature>
<dbReference type="CDD" id="cd11020">
    <property type="entry name" value="CuRO_1_CuNIR"/>
    <property type="match status" value="1"/>
</dbReference>
<dbReference type="InterPro" id="IPR045087">
    <property type="entry name" value="Cu-oxidase_fam"/>
</dbReference>
<dbReference type="GO" id="GO:0050421">
    <property type="term" value="F:nitrite reductase (NO-forming) activity"/>
    <property type="evidence" value="ECO:0007669"/>
    <property type="project" value="UniProtKB-EC"/>
</dbReference>
<dbReference type="NCBIfam" id="TIGR02376">
    <property type="entry name" value="Cu_nitrite_red"/>
    <property type="match status" value="1"/>
</dbReference>
<dbReference type="EC" id="1.7.2.1" evidence="3 11"/>
<dbReference type="Gene3D" id="2.60.40.420">
    <property type="entry name" value="Cupredoxins - blue copper proteins"/>
    <property type="match status" value="2"/>
</dbReference>
<dbReference type="FunFam" id="2.60.40.420:FF:000093">
    <property type="entry name" value="Copper-containing nitrite reductase"/>
    <property type="match status" value="1"/>
</dbReference>
<evidence type="ECO:0000256" key="7">
    <source>
        <dbReference type="ARBA" id="ARBA00023002"/>
    </source>
</evidence>
<evidence type="ECO:0000256" key="9">
    <source>
        <dbReference type="ARBA" id="ARBA00049340"/>
    </source>
</evidence>
<feature type="binding site" description="type 1 copper site" evidence="10">
    <location>
        <position position="316"/>
    </location>
    <ligand>
        <name>Cu cation</name>
        <dbReference type="ChEBI" id="CHEBI:23378"/>
        <label>1</label>
    </ligand>
</feature>
<dbReference type="AlphaFoldDB" id="A0A4S2H8X8"/>
<dbReference type="CDD" id="cd04208">
    <property type="entry name" value="CuRO_2_CuNIR"/>
    <property type="match status" value="1"/>
</dbReference>
<evidence type="ECO:0000313" key="13">
    <source>
        <dbReference type="EMBL" id="TGY92246.1"/>
    </source>
</evidence>
<dbReference type="PANTHER" id="PTHR11709">
    <property type="entry name" value="MULTI-COPPER OXIDASE"/>
    <property type="match status" value="1"/>
</dbReference>
<evidence type="ECO:0000256" key="5">
    <source>
        <dbReference type="ARBA" id="ARBA00022723"/>
    </source>
</evidence>
<comment type="caution">
    <text evidence="13">The sequence shown here is derived from an EMBL/GenBank/DDBJ whole genome shotgun (WGS) entry which is preliminary data.</text>
</comment>
<dbReference type="SUPFAM" id="SSF49503">
    <property type="entry name" value="Cupredoxins"/>
    <property type="match status" value="2"/>
</dbReference>
<evidence type="ECO:0000256" key="2">
    <source>
        <dbReference type="ARBA" id="ARBA00011233"/>
    </source>
</evidence>
<comment type="catalytic activity">
    <reaction evidence="9 11">
        <text>nitric oxide + Fe(III)-[cytochrome c] + H2O = Fe(II)-[cytochrome c] + nitrite + 2 H(+)</text>
        <dbReference type="Rhea" id="RHEA:15233"/>
        <dbReference type="Rhea" id="RHEA-COMP:10350"/>
        <dbReference type="Rhea" id="RHEA-COMP:14399"/>
        <dbReference type="ChEBI" id="CHEBI:15377"/>
        <dbReference type="ChEBI" id="CHEBI:15378"/>
        <dbReference type="ChEBI" id="CHEBI:16301"/>
        <dbReference type="ChEBI" id="CHEBI:16480"/>
        <dbReference type="ChEBI" id="CHEBI:29033"/>
        <dbReference type="ChEBI" id="CHEBI:29034"/>
        <dbReference type="EC" id="1.7.2.1"/>
    </reaction>
</comment>
<evidence type="ECO:0000256" key="1">
    <source>
        <dbReference type="ARBA" id="ARBA00010609"/>
    </source>
</evidence>
<feature type="binding site" description="type 1 copper site" evidence="10">
    <location>
        <position position="120"/>
    </location>
    <ligand>
        <name>Cu cation</name>
        <dbReference type="ChEBI" id="CHEBI:23378"/>
        <label>1</label>
    </ligand>
</feature>
<evidence type="ECO:0000256" key="11">
    <source>
        <dbReference type="RuleBase" id="RU365025"/>
    </source>
</evidence>
<evidence type="ECO:0000256" key="10">
    <source>
        <dbReference type="PIRSR" id="PIRSR601287-1"/>
    </source>
</evidence>
<dbReference type="InterPro" id="IPR011707">
    <property type="entry name" value="Cu-oxidase-like_N"/>
</dbReference>
<protein>
    <recommendedName>
        <fullName evidence="4 11">Copper-containing nitrite reductase</fullName>
        <ecNumber evidence="3 11">1.7.2.1</ecNumber>
    </recommendedName>
</protein>
<keyword evidence="14" id="KW-1185">Reference proteome</keyword>
<comment type="subunit">
    <text evidence="2 11">Homotrimer.</text>
</comment>
<proteinExistence type="inferred from homology"/>
<organism evidence="13 14">
    <name type="scientific">Marinicauda pacifica</name>
    <dbReference type="NCBI Taxonomy" id="1133559"/>
    <lineage>
        <taxon>Bacteria</taxon>
        <taxon>Pseudomonadati</taxon>
        <taxon>Pseudomonadota</taxon>
        <taxon>Alphaproteobacteria</taxon>
        <taxon>Maricaulales</taxon>
        <taxon>Maricaulaceae</taxon>
        <taxon>Marinicauda</taxon>
    </lineage>
</organism>
<dbReference type="EMBL" id="SRXV01000003">
    <property type="protein sequence ID" value="TGY92246.1"/>
    <property type="molecule type" value="Genomic_DNA"/>
</dbReference>